<reference evidence="2" key="1">
    <citation type="submission" date="2016-05" db="EMBL/GenBank/DDBJ databases">
        <title>Comparative genomics of biotechnologically important yeasts.</title>
        <authorList>
            <consortium name="DOE Joint Genome Institute"/>
            <person name="Riley R."/>
            <person name="Haridas S."/>
            <person name="Wolfe K.H."/>
            <person name="Lopes M.R."/>
            <person name="Hittinger C.T."/>
            <person name="Goker M."/>
            <person name="Salamov A."/>
            <person name="Wisecaver J."/>
            <person name="Long T.M."/>
            <person name="Aerts A.L."/>
            <person name="Barry K."/>
            <person name="Choi C."/>
            <person name="Clum A."/>
            <person name="Coughlan A.Y."/>
            <person name="Deshpande S."/>
            <person name="Douglass A.P."/>
            <person name="Hanson S.J."/>
            <person name="Klenk H.-P."/>
            <person name="Labutti K."/>
            <person name="Lapidus A."/>
            <person name="Lindquist E."/>
            <person name="Lipzen A."/>
            <person name="Meier-Kolthoff J.P."/>
            <person name="Ohm R.A."/>
            <person name="Otillar R.P."/>
            <person name="Pangilinan J."/>
            <person name="Peng Y."/>
            <person name="Rokas A."/>
            <person name="Rosa C.A."/>
            <person name="Scheuner C."/>
            <person name="Sibirny A.A."/>
            <person name="Slot J.C."/>
            <person name="Stielow J.B."/>
            <person name="Sun H."/>
            <person name="Kurtzman C.P."/>
            <person name="Blackwell M."/>
            <person name="Grigoriev I.V."/>
            <person name="Jeffries T.W."/>
        </authorList>
    </citation>
    <scope>NUCLEOTIDE SEQUENCE [LARGE SCALE GENOMIC DNA]</scope>
    <source>
        <strain evidence="2">NRRL Y-12698</strain>
    </source>
</reference>
<dbReference type="RefSeq" id="XP_018982370.1">
    <property type="nucleotide sequence ID" value="XM_019130656.1"/>
</dbReference>
<keyword evidence="2" id="KW-1185">Reference proteome</keyword>
<proteinExistence type="predicted"/>
<gene>
    <name evidence="1" type="ORF">BABINDRAFT_169392</name>
</gene>
<dbReference type="AlphaFoldDB" id="A0A1E3QIZ9"/>
<accession>A0A1E3QIZ9</accession>
<name>A0A1E3QIZ9_9ASCO</name>
<evidence type="ECO:0000313" key="2">
    <source>
        <dbReference type="Proteomes" id="UP000094336"/>
    </source>
</evidence>
<dbReference type="GeneID" id="30148509"/>
<organism evidence="1 2">
    <name type="scientific">Babjeviella inositovora NRRL Y-12698</name>
    <dbReference type="NCBI Taxonomy" id="984486"/>
    <lineage>
        <taxon>Eukaryota</taxon>
        <taxon>Fungi</taxon>
        <taxon>Dikarya</taxon>
        <taxon>Ascomycota</taxon>
        <taxon>Saccharomycotina</taxon>
        <taxon>Pichiomycetes</taxon>
        <taxon>Serinales incertae sedis</taxon>
        <taxon>Babjeviella</taxon>
    </lineage>
</organism>
<evidence type="ECO:0000313" key="1">
    <source>
        <dbReference type="EMBL" id="ODQ77042.1"/>
    </source>
</evidence>
<protein>
    <submittedName>
        <fullName evidence="1">Uncharacterized protein</fullName>
    </submittedName>
</protein>
<sequence length="233" mass="26896">MPVKRLYPSEFPSSTKRRLVIPGFDRLSLSETTQRNTEDGVEDSDKIETTLPAADTVALIPGSRTIDFTTPLFIREGYLKHLKHWTPIKYYNFWKVLYDSYAKWCLRQFSRKTPRRIRFALSEDNHRYNYWDRLMYLTPNQHIGFSLGEIDMDLDEIDAEIDTRPLETSTPPSLGPDLAYSGYGSYYENYGSGVFSPLDQGLGIDVDLEEERGLEIGDQTLYNDTDSSMEVDT</sequence>
<dbReference type="EMBL" id="KV454443">
    <property type="protein sequence ID" value="ODQ77042.1"/>
    <property type="molecule type" value="Genomic_DNA"/>
</dbReference>
<dbReference type="Proteomes" id="UP000094336">
    <property type="component" value="Unassembled WGS sequence"/>
</dbReference>